<keyword evidence="4" id="KW-0378">Hydrolase</keyword>
<dbReference type="PROSITE" id="PS51767">
    <property type="entry name" value="PEPTIDASE_A1"/>
    <property type="match status" value="1"/>
</dbReference>
<keyword evidence="2 4" id="KW-0064">Aspartyl protease</keyword>
<protein>
    <recommendedName>
        <fullName evidence="6">Peptidase A1 domain-containing protein</fullName>
    </recommendedName>
</protein>
<feature type="signal peptide" evidence="5">
    <location>
        <begin position="1"/>
        <end position="19"/>
    </location>
</feature>
<dbReference type="PANTHER" id="PTHR47966">
    <property type="entry name" value="BETA-SITE APP-CLEAVING ENZYME, ISOFORM A-RELATED"/>
    <property type="match status" value="1"/>
</dbReference>
<dbReference type="Gene3D" id="2.40.70.10">
    <property type="entry name" value="Acid Proteases"/>
    <property type="match status" value="2"/>
</dbReference>
<dbReference type="Proteomes" id="UP001265746">
    <property type="component" value="Unassembled WGS sequence"/>
</dbReference>
<feature type="chain" id="PRO_5042159761" description="Peptidase A1 domain-containing protein" evidence="5">
    <location>
        <begin position="20"/>
        <end position="423"/>
    </location>
</feature>
<keyword evidence="5" id="KW-0732">Signal</keyword>
<dbReference type="InterPro" id="IPR021109">
    <property type="entry name" value="Peptidase_aspartic_dom_sf"/>
</dbReference>
<dbReference type="GO" id="GO:0004190">
    <property type="term" value="F:aspartic-type endopeptidase activity"/>
    <property type="evidence" value="ECO:0007669"/>
    <property type="project" value="UniProtKB-KW"/>
</dbReference>
<evidence type="ECO:0000256" key="1">
    <source>
        <dbReference type="ARBA" id="ARBA00007447"/>
    </source>
</evidence>
<dbReference type="InterPro" id="IPR001969">
    <property type="entry name" value="Aspartic_peptidase_AS"/>
</dbReference>
<accession>A0AAD9SQA8</accession>
<organism evidence="7 8">
    <name type="scientific">Phomopsis amygdali</name>
    <name type="common">Fusicoccum amygdali</name>
    <dbReference type="NCBI Taxonomy" id="1214568"/>
    <lineage>
        <taxon>Eukaryota</taxon>
        <taxon>Fungi</taxon>
        <taxon>Dikarya</taxon>
        <taxon>Ascomycota</taxon>
        <taxon>Pezizomycotina</taxon>
        <taxon>Sordariomycetes</taxon>
        <taxon>Sordariomycetidae</taxon>
        <taxon>Diaporthales</taxon>
        <taxon>Diaporthaceae</taxon>
        <taxon>Diaporthe</taxon>
    </lineage>
</organism>
<feature type="active site" evidence="3">
    <location>
        <position position="76"/>
    </location>
</feature>
<dbReference type="InterPro" id="IPR001461">
    <property type="entry name" value="Aspartic_peptidase_A1"/>
</dbReference>
<keyword evidence="4" id="KW-0645">Protease</keyword>
<reference evidence="7" key="1">
    <citation type="submission" date="2023-06" db="EMBL/GenBank/DDBJ databases">
        <authorList>
            <person name="Noh H."/>
        </authorList>
    </citation>
    <scope>NUCLEOTIDE SEQUENCE</scope>
    <source>
        <strain evidence="7">DUCC20226</strain>
    </source>
</reference>
<proteinExistence type="inferred from homology"/>
<evidence type="ECO:0000256" key="4">
    <source>
        <dbReference type="RuleBase" id="RU000454"/>
    </source>
</evidence>
<dbReference type="GO" id="GO:0000324">
    <property type="term" value="C:fungal-type vacuole"/>
    <property type="evidence" value="ECO:0007669"/>
    <property type="project" value="TreeGrafter"/>
</dbReference>
<comment type="similarity">
    <text evidence="1 4">Belongs to the peptidase A1 family.</text>
</comment>
<evidence type="ECO:0000313" key="8">
    <source>
        <dbReference type="Proteomes" id="UP001265746"/>
    </source>
</evidence>
<gene>
    <name evidence="7" type="ORF">N8I77_000829</name>
</gene>
<keyword evidence="8" id="KW-1185">Reference proteome</keyword>
<dbReference type="CDD" id="cd05471">
    <property type="entry name" value="pepsin_like"/>
    <property type="match status" value="1"/>
</dbReference>
<dbReference type="Pfam" id="PF00026">
    <property type="entry name" value="Asp"/>
    <property type="match status" value="1"/>
</dbReference>
<dbReference type="InterPro" id="IPR034164">
    <property type="entry name" value="Pepsin-like_dom"/>
</dbReference>
<feature type="domain" description="Peptidase A1" evidence="6">
    <location>
        <begin position="58"/>
        <end position="404"/>
    </location>
</feature>
<evidence type="ECO:0000256" key="5">
    <source>
        <dbReference type="SAM" id="SignalP"/>
    </source>
</evidence>
<dbReference type="EMBL" id="JAUJFL010000001">
    <property type="protein sequence ID" value="KAK2613963.1"/>
    <property type="molecule type" value="Genomic_DNA"/>
</dbReference>
<dbReference type="GO" id="GO:0006508">
    <property type="term" value="P:proteolysis"/>
    <property type="evidence" value="ECO:0007669"/>
    <property type="project" value="UniProtKB-KW"/>
</dbReference>
<evidence type="ECO:0000259" key="6">
    <source>
        <dbReference type="PROSITE" id="PS51767"/>
    </source>
</evidence>
<evidence type="ECO:0000256" key="3">
    <source>
        <dbReference type="PIRSR" id="PIRSR601461-1"/>
    </source>
</evidence>
<name>A0AAD9SQA8_PHOAM</name>
<sequence>MKIKIFLAPFLLLVAPALSKSVVRPSSSRLFREENEGGVINIPLTDSTRSDAKTDLQWYAKISVGTPPQNFNVLLDTGSPAILLPVNNCTTCGLQSLFDPSKSSTFSWAPGSFDDYQFGSSGDTLPVSGPQRAHCALARDTVSIQGLKASTYEFLLCDEEDPSFSAQPEIDGILGLPIQASQEKGLEWALYEAGLLASPLFGLYTPPGQIASGQLTFGGLDDTKYEGQVAFVGLDELTLTKGYWVMDIQTIFIDGEQLQITSNTSDAKIGYPRALSILDTGTAYLQAPSYPIARDIYARISPKIYQIDSIGTWGAPCPDMEAITSEFTFLFGYDGATQANITLPGKSLNLGPYPGKDGLCQAAINNYRNPQINDDGRGVWLIGSPLLKQYYTAWNGQDLQVGFAPLKVTPVREPHNCRRRRIG</sequence>
<dbReference type="InterPro" id="IPR033121">
    <property type="entry name" value="PEPTIDASE_A1"/>
</dbReference>
<dbReference type="PROSITE" id="PS00141">
    <property type="entry name" value="ASP_PROTEASE"/>
    <property type="match status" value="1"/>
</dbReference>
<comment type="caution">
    <text evidence="7">The sequence shown here is derived from an EMBL/GenBank/DDBJ whole genome shotgun (WGS) entry which is preliminary data.</text>
</comment>
<evidence type="ECO:0000313" key="7">
    <source>
        <dbReference type="EMBL" id="KAK2613963.1"/>
    </source>
</evidence>
<dbReference type="AlphaFoldDB" id="A0AAD9SQA8"/>
<dbReference type="PRINTS" id="PR00792">
    <property type="entry name" value="PEPSIN"/>
</dbReference>
<dbReference type="SUPFAM" id="SSF50630">
    <property type="entry name" value="Acid proteases"/>
    <property type="match status" value="1"/>
</dbReference>
<dbReference type="PANTHER" id="PTHR47966:SF51">
    <property type="entry name" value="BETA-SITE APP-CLEAVING ENZYME, ISOFORM A-RELATED"/>
    <property type="match status" value="1"/>
</dbReference>
<evidence type="ECO:0000256" key="2">
    <source>
        <dbReference type="ARBA" id="ARBA00022750"/>
    </source>
</evidence>
<feature type="active site" evidence="3">
    <location>
        <position position="279"/>
    </location>
</feature>